<dbReference type="PANTHER" id="PTHR11161:SF22">
    <property type="entry name" value="ACYLTRANSFERASE 3 DOMAIN-CONTAINING PROTEIN-RELATED"/>
    <property type="match status" value="1"/>
</dbReference>
<protein>
    <recommendedName>
        <fullName evidence="2">Acyltransferase 3 domain-containing protein</fullName>
    </recommendedName>
</protein>
<dbReference type="PANTHER" id="PTHR11161">
    <property type="entry name" value="O-ACYLTRANSFERASE"/>
    <property type="match status" value="1"/>
</dbReference>
<sequence length="567" mass="64044">MVAEVVMRFLAVVVAGSMAAAGITVNSAMLLYKSETDCVFIALGIKESCPCAIDEQYVQFPQLFHLDEWETCLARPGALYCLGTFSIKPLSDPHPTYELIMEYSMDPHHFNRTQLHRGYCVSSRCSDVTGGSPSRRFQRCTSQQLQRFRLRAQLTELSYCRSHAQHKALSNISSSVDTPHRVFLYAIAAIVLLNVVGTVYDVNTKSDRKLRVVTSWSLVSNWQHLKSPFPAGDPRLDTLLPVEAFRVIMVVLVVFVHAGCLHNILYLQNPQYVEQMSHRPVMMLLQNGSSSIQMLLLLSSFFLADSLLQAPQPPSFILLPKLILKRIFRIAPVYILVMGFSATWWPLTRDGPMWPMLVGRESDICRRKFWPNVFFLQNFIQPELMCQWQTWFLAVDMQLYVVGCFVMLCVSRMRDRALQVLGSGFVCAVLLNLCRAYLNDWKSLMFDSMPNNIRNKFESTPSFSQYYTHPCGSLPAALLGLFVAHLLHHLRDTGFKPQEHKADGQSAAVTKNKGYLQHMFSWRGWFTLGGRLHSDDVPVVPGGGARHADGGTALPEALLCPHGLVLY</sequence>
<gene>
    <name evidence="3" type="ORF">B5V51_9603</name>
</gene>
<dbReference type="AlphaFoldDB" id="A0A2A4K862"/>
<keyword evidence="1" id="KW-1133">Transmembrane helix</keyword>
<accession>A0A2A4K862</accession>
<dbReference type="GO" id="GO:0016747">
    <property type="term" value="F:acyltransferase activity, transferring groups other than amino-acyl groups"/>
    <property type="evidence" value="ECO:0007669"/>
    <property type="project" value="InterPro"/>
</dbReference>
<dbReference type="InterPro" id="IPR002656">
    <property type="entry name" value="Acyl_transf_3_dom"/>
</dbReference>
<comment type="caution">
    <text evidence="3">The sequence shown here is derived from an EMBL/GenBank/DDBJ whole genome shotgun (WGS) entry which is preliminary data.</text>
</comment>
<proteinExistence type="predicted"/>
<keyword evidence="1" id="KW-0812">Transmembrane</keyword>
<dbReference type="Pfam" id="PF01757">
    <property type="entry name" value="Acyl_transf_3"/>
    <property type="match status" value="1"/>
</dbReference>
<evidence type="ECO:0000259" key="2">
    <source>
        <dbReference type="Pfam" id="PF01757"/>
    </source>
</evidence>
<feature type="transmembrane region" description="Helical" evidence="1">
    <location>
        <begin position="244"/>
        <end position="268"/>
    </location>
</feature>
<feature type="transmembrane region" description="Helical" evidence="1">
    <location>
        <begin position="328"/>
        <end position="347"/>
    </location>
</feature>
<organism evidence="3">
    <name type="scientific">Heliothis virescens</name>
    <name type="common">Tobacco budworm moth</name>
    <dbReference type="NCBI Taxonomy" id="7102"/>
    <lineage>
        <taxon>Eukaryota</taxon>
        <taxon>Metazoa</taxon>
        <taxon>Ecdysozoa</taxon>
        <taxon>Arthropoda</taxon>
        <taxon>Hexapoda</taxon>
        <taxon>Insecta</taxon>
        <taxon>Pterygota</taxon>
        <taxon>Neoptera</taxon>
        <taxon>Endopterygota</taxon>
        <taxon>Lepidoptera</taxon>
        <taxon>Glossata</taxon>
        <taxon>Ditrysia</taxon>
        <taxon>Noctuoidea</taxon>
        <taxon>Noctuidae</taxon>
        <taxon>Heliothinae</taxon>
        <taxon>Heliothis</taxon>
    </lineage>
</organism>
<feature type="domain" description="Acyltransferase 3" evidence="2">
    <location>
        <begin position="243"/>
        <end position="490"/>
    </location>
</feature>
<reference evidence="3" key="1">
    <citation type="submission" date="2017-09" db="EMBL/GenBank/DDBJ databases">
        <title>Contemporary evolution of a Lepidopteran species, Heliothis virescens, in response to modern agricultural practices.</title>
        <authorList>
            <person name="Fritz M.L."/>
            <person name="Deyonke A.M."/>
            <person name="Papanicolaou A."/>
            <person name="Micinski S."/>
            <person name="Westbrook J."/>
            <person name="Gould F."/>
        </authorList>
    </citation>
    <scope>NUCLEOTIDE SEQUENCE [LARGE SCALE GENOMIC DNA]</scope>
    <source>
        <strain evidence="3">HvINT-</strain>
        <tissue evidence="3">Whole body</tissue>
    </source>
</reference>
<feature type="transmembrane region" description="Helical" evidence="1">
    <location>
        <begin position="466"/>
        <end position="487"/>
    </location>
</feature>
<feature type="transmembrane region" description="Helical" evidence="1">
    <location>
        <begin position="391"/>
        <end position="410"/>
    </location>
</feature>
<dbReference type="EMBL" id="NWSH01000045">
    <property type="protein sequence ID" value="PCG80259.1"/>
    <property type="molecule type" value="Genomic_DNA"/>
</dbReference>
<feature type="transmembrane region" description="Helical" evidence="1">
    <location>
        <begin position="182"/>
        <end position="202"/>
    </location>
</feature>
<dbReference type="InterPro" id="IPR052728">
    <property type="entry name" value="O2_lipid_transport_reg"/>
</dbReference>
<keyword evidence="1" id="KW-0472">Membrane</keyword>
<feature type="transmembrane region" description="Helical" evidence="1">
    <location>
        <begin position="417"/>
        <end position="438"/>
    </location>
</feature>
<evidence type="ECO:0000313" key="3">
    <source>
        <dbReference type="EMBL" id="PCG80259.1"/>
    </source>
</evidence>
<name>A0A2A4K862_HELVI</name>
<evidence type="ECO:0000256" key="1">
    <source>
        <dbReference type="SAM" id="Phobius"/>
    </source>
</evidence>